<proteinExistence type="inferred from homology"/>
<organism evidence="9 10">
    <name type="scientific">Bacteroides luti</name>
    <dbReference type="NCBI Taxonomy" id="1297750"/>
    <lineage>
        <taxon>Bacteria</taxon>
        <taxon>Pseudomonadati</taxon>
        <taxon>Bacteroidota</taxon>
        <taxon>Bacteroidia</taxon>
        <taxon>Bacteroidales</taxon>
        <taxon>Bacteroidaceae</taxon>
        <taxon>Bacteroides</taxon>
    </lineage>
</organism>
<feature type="domain" description="SusD-like N-terminal" evidence="8">
    <location>
        <begin position="25"/>
        <end position="224"/>
    </location>
</feature>
<reference evidence="9 10" key="1">
    <citation type="submission" date="2016-11" db="EMBL/GenBank/DDBJ databases">
        <authorList>
            <person name="Jaros S."/>
            <person name="Januszkiewicz K."/>
            <person name="Wedrychowicz H."/>
        </authorList>
    </citation>
    <scope>NUCLEOTIDE SEQUENCE [LARGE SCALE GENOMIC DNA]</scope>
    <source>
        <strain evidence="9 10">DSM 26991</strain>
    </source>
</reference>
<evidence type="ECO:0000259" key="7">
    <source>
        <dbReference type="Pfam" id="PF07980"/>
    </source>
</evidence>
<evidence type="ECO:0000256" key="5">
    <source>
        <dbReference type="ARBA" id="ARBA00023237"/>
    </source>
</evidence>
<dbReference type="Proteomes" id="UP000184509">
    <property type="component" value="Unassembled WGS sequence"/>
</dbReference>
<dbReference type="RefSeq" id="WP_073402730.1">
    <property type="nucleotide sequence ID" value="NZ_FQTV01000013.1"/>
</dbReference>
<feature type="domain" description="RagB/SusD" evidence="7">
    <location>
        <begin position="391"/>
        <end position="540"/>
    </location>
</feature>
<dbReference type="AlphaFoldDB" id="A0A1M5E357"/>
<dbReference type="Pfam" id="PF14322">
    <property type="entry name" value="SusD-like_3"/>
    <property type="match status" value="1"/>
</dbReference>
<feature type="chain" id="PRO_5009909703" evidence="6">
    <location>
        <begin position="23"/>
        <end position="540"/>
    </location>
</feature>
<evidence type="ECO:0000256" key="1">
    <source>
        <dbReference type="ARBA" id="ARBA00004442"/>
    </source>
</evidence>
<dbReference type="EMBL" id="FQTV01000013">
    <property type="protein sequence ID" value="SHF73574.1"/>
    <property type="molecule type" value="Genomic_DNA"/>
</dbReference>
<sequence>MKKNYISLALAGLTMMAVTSCSSDYLDETPMSNYTAATLTDSKGMNALALGMYYDFSLIQSYSNDQGFPCVFQVGTDVCDPAQYQGIELPMYKYEKLTADASAPQVYWRQLYNIINATNVIIDNVESGISTASESDNTLYKAEACFMRAWCYDQLAVFFGGVPLSLKPVTTAKVDYTRATLNEVNAQIVADLTYATTNLPEPDAVKNGSRVNKYSANQLLAEVYIRTKEYQKAVDACNTIISSGKFALNTSLRSGLSYSDFYHDMFVQGYMRRKQGNKEIIWNYESENNNTVTGGQSGSFQQRRCWVAAYYQYSSKGLVLCDSLGGRGLARMRLSSRMLNLYQAGDIRNSQANIHRDFYVNGVKFKGTDAVNDSIFKLPPYCTKWNCFDPNDTFGYTAIHDVPMMRFGETYLLLAEAYLGLNKTAEAAAAINVLRTRAFGSPTLGQVSASQINIDFILDERARELIGEENRRYTLMRTGQLQKRAAMNKDFIATNNPLSNASLEASYAISNTDKIQNLWPIPKTEIDLNKDGKLEQNPGY</sequence>
<evidence type="ECO:0000256" key="2">
    <source>
        <dbReference type="ARBA" id="ARBA00006275"/>
    </source>
</evidence>
<keyword evidence="5" id="KW-0998">Cell outer membrane</keyword>
<evidence type="ECO:0000256" key="3">
    <source>
        <dbReference type="ARBA" id="ARBA00022729"/>
    </source>
</evidence>
<name>A0A1M5E357_9BACE</name>
<protein>
    <submittedName>
        <fullName evidence="9">Starch-binding associating with outer membrane</fullName>
    </submittedName>
</protein>
<dbReference type="OrthoDB" id="5694214at2"/>
<dbReference type="Pfam" id="PF07980">
    <property type="entry name" value="SusD_RagB"/>
    <property type="match status" value="1"/>
</dbReference>
<dbReference type="PROSITE" id="PS51257">
    <property type="entry name" value="PROKAR_LIPOPROTEIN"/>
    <property type="match status" value="1"/>
</dbReference>
<feature type="signal peptide" evidence="6">
    <location>
        <begin position="1"/>
        <end position="22"/>
    </location>
</feature>
<comment type="subcellular location">
    <subcellularLocation>
        <location evidence="1">Cell outer membrane</location>
    </subcellularLocation>
</comment>
<keyword evidence="3 6" id="KW-0732">Signal</keyword>
<evidence type="ECO:0000256" key="4">
    <source>
        <dbReference type="ARBA" id="ARBA00023136"/>
    </source>
</evidence>
<keyword evidence="10" id="KW-1185">Reference proteome</keyword>
<dbReference type="Gene3D" id="1.25.40.390">
    <property type="match status" value="1"/>
</dbReference>
<gene>
    <name evidence="9" type="ORF">SAMN05444405_1131</name>
</gene>
<dbReference type="GO" id="GO:0009279">
    <property type="term" value="C:cell outer membrane"/>
    <property type="evidence" value="ECO:0007669"/>
    <property type="project" value="UniProtKB-SubCell"/>
</dbReference>
<comment type="similarity">
    <text evidence="2">Belongs to the SusD family.</text>
</comment>
<dbReference type="SUPFAM" id="SSF48452">
    <property type="entry name" value="TPR-like"/>
    <property type="match status" value="1"/>
</dbReference>
<dbReference type="InterPro" id="IPR011990">
    <property type="entry name" value="TPR-like_helical_dom_sf"/>
</dbReference>
<evidence type="ECO:0000313" key="9">
    <source>
        <dbReference type="EMBL" id="SHF73574.1"/>
    </source>
</evidence>
<accession>A0A1M5E357</accession>
<evidence type="ECO:0000313" key="10">
    <source>
        <dbReference type="Proteomes" id="UP000184509"/>
    </source>
</evidence>
<dbReference type="InterPro" id="IPR033985">
    <property type="entry name" value="SusD-like_N"/>
</dbReference>
<keyword evidence="4" id="KW-0472">Membrane</keyword>
<dbReference type="STRING" id="1297750.SAMN05444405_1131"/>
<evidence type="ECO:0000259" key="8">
    <source>
        <dbReference type="Pfam" id="PF14322"/>
    </source>
</evidence>
<evidence type="ECO:0000256" key="6">
    <source>
        <dbReference type="SAM" id="SignalP"/>
    </source>
</evidence>
<dbReference type="InterPro" id="IPR012944">
    <property type="entry name" value="SusD_RagB_dom"/>
</dbReference>